<dbReference type="AlphaFoldDB" id="A0A840RVF8"/>
<evidence type="ECO:0000313" key="1">
    <source>
        <dbReference type="EMBL" id="MBB5201162.1"/>
    </source>
</evidence>
<protein>
    <recommendedName>
        <fullName evidence="3">CzcE family metal-binding protein</fullName>
    </recommendedName>
</protein>
<comment type="caution">
    <text evidence="1">The sequence shown here is derived from an EMBL/GenBank/DDBJ whole genome shotgun (WGS) entry which is preliminary data.</text>
</comment>
<organism evidence="1 2">
    <name type="scientific">Glaciimonas immobilis</name>
    <dbReference type="NCBI Taxonomy" id="728004"/>
    <lineage>
        <taxon>Bacteria</taxon>
        <taxon>Pseudomonadati</taxon>
        <taxon>Pseudomonadota</taxon>
        <taxon>Betaproteobacteria</taxon>
        <taxon>Burkholderiales</taxon>
        <taxon>Oxalobacteraceae</taxon>
        <taxon>Glaciimonas</taxon>
    </lineage>
</organism>
<accession>A0A840RVF8</accession>
<keyword evidence="2" id="KW-1185">Reference proteome</keyword>
<proteinExistence type="predicted"/>
<dbReference type="Pfam" id="PF16986">
    <property type="entry name" value="CzcE"/>
    <property type="match status" value="1"/>
</dbReference>
<dbReference type="EMBL" id="JACHHQ010000006">
    <property type="protein sequence ID" value="MBB5201162.1"/>
    <property type="molecule type" value="Genomic_DNA"/>
</dbReference>
<evidence type="ECO:0008006" key="3">
    <source>
        <dbReference type="Google" id="ProtNLM"/>
    </source>
</evidence>
<sequence length="80" mass="8701">MGTPAPMRSASQTISISPTTNYVNVTSGQIVRFSVGGQEFAWNFDVPNSVYLFDLNQVAPANLLDHAVRVYVAPNPISIF</sequence>
<gene>
    <name evidence="1" type="ORF">HNR39_003011</name>
</gene>
<dbReference type="Proteomes" id="UP000571084">
    <property type="component" value="Unassembled WGS sequence"/>
</dbReference>
<dbReference type="InterPro" id="IPR031560">
    <property type="entry name" value="CzcE"/>
</dbReference>
<dbReference type="InterPro" id="IPR038674">
    <property type="entry name" value="CzcE_sf"/>
</dbReference>
<reference evidence="1 2" key="1">
    <citation type="submission" date="2020-08" db="EMBL/GenBank/DDBJ databases">
        <title>Genomic Encyclopedia of Type Strains, Phase IV (KMG-IV): sequencing the most valuable type-strain genomes for metagenomic binning, comparative biology and taxonomic classification.</title>
        <authorList>
            <person name="Goeker M."/>
        </authorList>
    </citation>
    <scope>NUCLEOTIDE SEQUENCE [LARGE SCALE GENOMIC DNA]</scope>
    <source>
        <strain evidence="1 2">DSM 23240</strain>
    </source>
</reference>
<name>A0A840RVF8_9BURK</name>
<evidence type="ECO:0000313" key="2">
    <source>
        <dbReference type="Proteomes" id="UP000571084"/>
    </source>
</evidence>
<dbReference type="Gene3D" id="2.60.40.2280">
    <property type="entry name" value="Heavy-metal resistance protein CzcE"/>
    <property type="match status" value="1"/>
</dbReference>